<keyword evidence="3" id="KW-1185">Reference proteome</keyword>
<reference evidence="2 3" key="1">
    <citation type="submission" date="2009-04" db="EMBL/GenBank/DDBJ databases">
        <authorList>
            <person name="Sebastian Y."/>
            <person name="Madupu R."/>
            <person name="Durkin A.S."/>
            <person name="Torralba M."/>
            <person name="Methe B."/>
            <person name="Sutton G.G."/>
            <person name="Strausberg R.L."/>
            <person name="Nelson K.E."/>
        </authorList>
    </citation>
    <scope>NUCLEOTIDE SEQUENCE [LARGE SCALE GENOMIC DNA]</scope>
    <source>
        <strain evidence="2 3">60-3</strain>
    </source>
</reference>
<gene>
    <name evidence="2" type="ORF">PORUE0001_1162</name>
</gene>
<accession>C2MAM8</accession>
<dbReference type="Proteomes" id="UP000003303">
    <property type="component" value="Unassembled WGS sequence"/>
</dbReference>
<evidence type="ECO:0000256" key="1">
    <source>
        <dbReference type="SAM" id="MobiDB-lite"/>
    </source>
</evidence>
<protein>
    <submittedName>
        <fullName evidence="2">Uncharacterized protein</fullName>
    </submittedName>
</protein>
<sequence length="38" mass="4240">MWYRVSIKKGVLSPLKKQKKGTLRQEDRGRPAGGALSV</sequence>
<comment type="caution">
    <text evidence="2">The sequence shown here is derived from an EMBL/GenBank/DDBJ whole genome shotgun (WGS) entry which is preliminary data.</text>
</comment>
<proteinExistence type="predicted"/>
<evidence type="ECO:0000313" key="2">
    <source>
        <dbReference type="EMBL" id="EEK17226.1"/>
    </source>
</evidence>
<dbReference type="EMBL" id="ACLR01000111">
    <property type="protein sequence ID" value="EEK17226.1"/>
    <property type="molecule type" value="Genomic_DNA"/>
</dbReference>
<dbReference type="AlphaFoldDB" id="C2MAM8"/>
<organism evidence="2 3">
    <name type="scientific">Porphyromonas uenonis 60-3</name>
    <dbReference type="NCBI Taxonomy" id="596327"/>
    <lineage>
        <taxon>Bacteria</taxon>
        <taxon>Pseudomonadati</taxon>
        <taxon>Bacteroidota</taxon>
        <taxon>Bacteroidia</taxon>
        <taxon>Bacteroidales</taxon>
        <taxon>Porphyromonadaceae</taxon>
        <taxon>Porphyromonas</taxon>
    </lineage>
</organism>
<feature type="region of interest" description="Disordered" evidence="1">
    <location>
        <begin position="16"/>
        <end position="38"/>
    </location>
</feature>
<evidence type="ECO:0000313" key="3">
    <source>
        <dbReference type="Proteomes" id="UP000003303"/>
    </source>
</evidence>
<name>C2MAM8_9PORP</name>